<gene>
    <name evidence="2" type="ORF">DN052_10710</name>
</gene>
<dbReference type="GO" id="GO:0015074">
    <property type="term" value="P:DNA integration"/>
    <property type="evidence" value="ECO:0007669"/>
    <property type="project" value="InterPro"/>
</dbReference>
<feature type="domain" description="Integrase catalytic" evidence="1">
    <location>
        <begin position="1"/>
        <end position="42"/>
    </location>
</feature>
<dbReference type="InterPro" id="IPR001584">
    <property type="entry name" value="Integrase_cat-core"/>
</dbReference>
<dbReference type="SUPFAM" id="SSF53098">
    <property type="entry name" value="Ribonuclease H-like"/>
    <property type="match status" value="1"/>
</dbReference>
<dbReference type="EMBL" id="QKQP01000005">
    <property type="protein sequence ID" value="PZD80881.1"/>
    <property type="molecule type" value="Genomic_DNA"/>
</dbReference>
<dbReference type="OrthoDB" id="9814072at2"/>
<organism evidence="2 3">
    <name type="scientific">Acidithiobacillus ferrooxidans</name>
    <name type="common">Thiobacillus ferrooxidans</name>
    <dbReference type="NCBI Taxonomy" id="920"/>
    <lineage>
        <taxon>Bacteria</taxon>
        <taxon>Pseudomonadati</taxon>
        <taxon>Pseudomonadota</taxon>
        <taxon>Acidithiobacillia</taxon>
        <taxon>Acidithiobacillales</taxon>
        <taxon>Acidithiobacillaceae</taxon>
        <taxon>Acidithiobacillus</taxon>
    </lineage>
</organism>
<sequence>MKYEHIYLNPADNGMAFRCGLKAYFTWYNAQRPDSALGDRTPDAVYAAGI</sequence>
<proteinExistence type="predicted"/>
<reference evidence="2 3" key="1">
    <citation type="submission" date="2018-06" db="EMBL/GenBank/DDBJ databases">
        <title>Draft sequence of Acidithiobacillus ferrooxidans CCM 4253.</title>
        <authorList>
            <person name="Moya-Beltran A."/>
            <person name="Castro M."/>
            <person name="Covarrubias P.C."/>
            <person name="Issotta F."/>
            <person name="Janiczek O."/>
            <person name="Mandl M."/>
            <person name="Kucera J."/>
            <person name="Quatrini R."/>
        </authorList>
    </citation>
    <scope>NUCLEOTIDE SEQUENCE [LARGE SCALE GENOMIC DNA]</scope>
    <source>
        <strain evidence="2 3">CCM 4253</strain>
    </source>
</reference>
<accession>A0A2W1KNG5</accession>
<dbReference type="GeneID" id="97006767"/>
<evidence type="ECO:0000313" key="3">
    <source>
        <dbReference type="Proteomes" id="UP000248886"/>
    </source>
</evidence>
<dbReference type="RefSeq" id="WP_009566804.1">
    <property type="nucleotide sequence ID" value="NZ_AP025160.1"/>
</dbReference>
<name>A0A2W1KNG5_ACIFR</name>
<dbReference type="Proteomes" id="UP000248886">
    <property type="component" value="Unassembled WGS sequence"/>
</dbReference>
<evidence type="ECO:0000259" key="1">
    <source>
        <dbReference type="Pfam" id="PF13683"/>
    </source>
</evidence>
<comment type="caution">
    <text evidence="2">The sequence shown here is derived from an EMBL/GenBank/DDBJ whole genome shotgun (WGS) entry which is preliminary data.</text>
</comment>
<protein>
    <recommendedName>
        <fullName evidence="1">Integrase catalytic domain-containing protein</fullName>
    </recommendedName>
</protein>
<dbReference type="AlphaFoldDB" id="A0A2W1KNG5"/>
<dbReference type="Pfam" id="PF13683">
    <property type="entry name" value="rve_3"/>
    <property type="match status" value="1"/>
</dbReference>
<dbReference type="InterPro" id="IPR012337">
    <property type="entry name" value="RNaseH-like_sf"/>
</dbReference>
<evidence type="ECO:0000313" key="2">
    <source>
        <dbReference type="EMBL" id="PZD80881.1"/>
    </source>
</evidence>